<evidence type="ECO:0000313" key="4">
    <source>
        <dbReference type="Proteomes" id="UP000676169"/>
    </source>
</evidence>
<dbReference type="RefSeq" id="WP_211632858.1">
    <property type="nucleotide sequence ID" value="NZ_CP073100.1"/>
</dbReference>
<protein>
    <submittedName>
        <fullName evidence="3">Uncharacterized protein</fullName>
    </submittedName>
</protein>
<evidence type="ECO:0000313" key="3">
    <source>
        <dbReference type="EMBL" id="QUE52186.1"/>
    </source>
</evidence>
<proteinExistence type="predicted"/>
<dbReference type="KEGG" id="lamb:KBB96_04670"/>
<dbReference type="AlphaFoldDB" id="A0A975J197"/>
<keyword evidence="4" id="KW-1185">Reference proteome</keyword>
<gene>
    <name evidence="3" type="ORF">KBB96_04670</name>
</gene>
<dbReference type="Proteomes" id="UP000676169">
    <property type="component" value="Chromosome"/>
</dbReference>
<organism evidence="3 4">
    <name type="scientific">Luteolibacter ambystomatis</name>
    <dbReference type="NCBI Taxonomy" id="2824561"/>
    <lineage>
        <taxon>Bacteria</taxon>
        <taxon>Pseudomonadati</taxon>
        <taxon>Verrucomicrobiota</taxon>
        <taxon>Verrucomicrobiia</taxon>
        <taxon>Verrucomicrobiales</taxon>
        <taxon>Verrucomicrobiaceae</taxon>
        <taxon>Luteolibacter</taxon>
    </lineage>
</organism>
<dbReference type="EMBL" id="CP073100">
    <property type="protein sequence ID" value="QUE52186.1"/>
    <property type="molecule type" value="Genomic_DNA"/>
</dbReference>
<name>A0A975J197_9BACT</name>
<evidence type="ECO:0000256" key="1">
    <source>
        <dbReference type="SAM" id="MobiDB-lite"/>
    </source>
</evidence>
<reference evidence="3" key="1">
    <citation type="submission" date="2021-04" db="EMBL/GenBank/DDBJ databases">
        <title>Luteolibacter sp. 32A isolated from the skin of an Anderson's salamander (Ambystoma andersonii).</title>
        <authorList>
            <person name="Spergser J."/>
            <person name="Busse H.-J."/>
        </authorList>
    </citation>
    <scope>NUCLEOTIDE SEQUENCE</scope>
    <source>
        <strain evidence="3">32A</strain>
    </source>
</reference>
<keyword evidence="2" id="KW-0732">Signal</keyword>
<evidence type="ECO:0000256" key="2">
    <source>
        <dbReference type="SAM" id="SignalP"/>
    </source>
</evidence>
<feature type="compositionally biased region" description="Pro residues" evidence="1">
    <location>
        <begin position="105"/>
        <end position="118"/>
    </location>
</feature>
<sequence>MFQWLRALLLIGLFAGLGLRASGAQFGCCESAGHGTECCEAAGSDKAALTEHTKDCPPYQHDHEHHHHGACCHVPAWVSIDVGEATLFPPTAFSSSLRGGNESPPDGPVMPLDKPPLV</sequence>
<accession>A0A975J197</accession>
<feature type="region of interest" description="Disordered" evidence="1">
    <location>
        <begin position="93"/>
        <end position="118"/>
    </location>
</feature>
<feature type="signal peptide" evidence="2">
    <location>
        <begin position="1"/>
        <end position="24"/>
    </location>
</feature>
<feature type="chain" id="PRO_5036962490" evidence="2">
    <location>
        <begin position="25"/>
        <end position="118"/>
    </location>
</feature>